<accession>A0A2M8LWZ8</accession>
<evidence type="ECO:0000259" key="2">
    <source>
        <dbReference type="Pfam" id="PF18299"/>
    </source>
</evidence>
<protein>
    <submittedName>
        <fullName evidence="3">DUF4343 domain-containing protein</fullName>
    </submittedName>
</protein>
<dbReference type="InterPro" id="IPR041261">
    <property type="entry name" value="R2K_2"/>
</dbReference>
<dbReference type="Pfam" id="PF18299">
    <property type="entry name" value="R2K_2"/>
    <property type="match status" value="1"/>
</dbReference>
<proteinExistence type="predicted"/>
<gene>
    <name evidence="3" type="ORF">CUT44_18350</name>
</gene>
<organism evidence="3 4">
    <name type="scientific">Streptomyces carminius</name>
    <dbReference type="NCBI Taxonomy" id="2665496"/>
    <lineage>
        <taxon>Bacteria</taxon>
        <taxon>Bacillati</taxon>
        <taxon>Actinomycetota</taxon>
        <taxon>Actinomycetes</taxon>
        <taxon>Kitasatosporales</taxon>
        <taxon>Streptomycetaceae</taxon>
        <taxon>Streptomyces</taxon>
    </lineage>
</organism>
<evidence type="ECO:0000256" key="1">
    <source>
        <dbReference type="SAM" id="MobiDB-lite"/>
    </source>
</evidence>
<reference evidence="3 4" key="1">
    <citation type="submission" date="2017-11" db="EMBL/GenBank/DDBJ databases">
        <title>Streptomyces carmine sp. nov., a novel actinomycete isolated from Sophora alopecuroides in Xinjiang, China.</title>
        <authorList>
            <person name="Wang Y."/>
            <person name="Luo X."/>
            <person name="Wan C."/>
            <person name="Zhang L."/>
        </authorList>
    </citation>
    <scope>NUCLEOTIDE SEQUENCE [LARGE SCALE GENOMIC DNA]</scope>
    <source>
        <strain evidence="3 4">TRM SA0054</strain>
    </source>
</reference>
<evidence type="ECO:0000313" key="4">
    <source>
        <dbReference type="Proteomes" id="UP000230407"/>
    </source>
</evidence>
<name>A0A2M8LWZ8_9ACTN</name>
<evidence type="ECO:0000313" key="3">
    <source>
        <dbReference type="EMBL" id="PJE96459.1"/>
    </source>
</evidence>
<dbReference type="AlphaFoldDB" id="A0A2M8LWZ8"/>
<sequence length="276" mass="29897">MRPVLLVAAQRTSTALLLARAAARRGLETYTLTGPHTLAALTGRPVHWYGGPLTADRVAGPAGLGLLEPPDDWLVRLPREFTARRIELTTLARAWTLPRPAFVKPPGDKSFPAAVYADGSRLPRTGERLGPDTPVLVGEVVHFAAEYRLFLLDRAVAAGSRYAVHGVLDVAPLAGERYERQVRRFAGRLLAAAGDLLPSAVTVDVGLLREPGTGRGRWAVVEANMPWFSHSYAAPPDAVLDVVLRAAGPLGRVSPADRPFLRPERPERPERSVGRE</sequence>
<feature type="domain" description="ATP-grasp" evidence="2">
    <location>
        <begin position="81"/>
        <end position="242"/>
    </location>
</feature>
<keyword evidence="4" id="KW-1185">Reference proteome</keyword>
<feature type="compositionally biased region" description="Basic and acidic residues" evidence="1">
    <location>
        <begin position="259"/>
        <end position="276"/>
    </location>
</feature>
<dbReference type="EMBL" id="PGGW01000058">
    <property type="protein sequence ID" value="PJE96459.1"/>
    <property type="molecule type" value="Genomic_DNA"/>
</dbReference>
<comment type="caution">
    <text evidence="3">The sequence shown here is derived from an EMBL/GenBank/DDBJ whole genome shotgun (WGS) entry which is preliminary data.</text>
</comment>
<dbReference type="RefSeq" id="WP_100202952.1">
    <property type="nucleotide sequence ID" value="NZ_PGGW01000058.1"/>
</dbReference>
<feature type="region of interest" description="Disordered" evidence="1">
    <location>
        <begin position="252"/>
        <end position="276"/>
    </location>
</feature>
<dbReference type="Proteomes" id="UP000230407">
    <property type="component" value="Unassembled WGS sequence"/>
</dbReference>